<reference evidence="1 2" key="1">
    <citation type="journal article" date="2019" name="mSystems">
        <title>Life at home and on the roam: Genomic adaptions reflect the dual lifestyle of an intracellular, facultative symbiont.</title>
        <authorList>
            <person name="Burgsdorf I."/>
        </authorList>
    </citation>
    <scope>NUCLEOTIDE SEQUENCE [LARGE SCALE GENOMIC DNA]</scope>
    <source>
        <strain evidence="1">277cV</strain>
    </source>
</reference>
<name>A0A524RS68_9CHRO</name>
<evidence type="ECO:0008006" key="3">
    <source>
        <dbReference type="Google" id="ProtNLM"/>
    </source>
</evidence>
<protein>
    <recommendedName>
        <fullName evidence="3">Tetratricopeptide repeat protein</fullName>
    </recommendedName>
</protein>
<sequence>MGSLLAPLELMTATAAQAQEKLLGASRGSFNLQSIAGFLAAGDADVSAGDLPAAQENYDNARNIARSLIAFYRDLGKAFRGRDARIPREMGAKGRQALRYQAEANLRLAAAYRSQDQPEVAVPLLVEVIRIMSPTSEEGRQAWQGLLEIGFVTSEFSG</sequence>
<accession>A0A524RS68</accession>
<proteinExistence type="predicted"/>
<evidence type="ECO:0000313" key="1">
    <source>
        <dbReference type="EMBL" id="TGG96887.1"/>
    </source>
</evidence>
<comment type="caution">
    <text evidence="1">The sequence shown here is derived from an EMBL/GenBank/DDBJ whole genome shotgun (WGS) entry which is preliminary data.</text>
</comment>
<dbReference type="Proteomes" id="UP000317990">
    <property type="component" value="Unassembled WGS sequence"/>
</dbReference>
<dbReference type="SUPFAM" id="SSF48452">
    <property type="entry name" value="TPR-like"/>
    <property type="match status" value="1"/>
</dbReference>
<dbReference type="EMBL" id="SRMO01000001">
    <property type="protein sequence ID" value="TGG96887.1"/>
    <property type="molecule type" value="Genomic_DNA"/>
</dbReference>
<evidence type="ECO:0000313" key="2">
    <source>
        <dbReference type="Proteomes" id="UP000317990"/>
    </source>
</evidence>
<dbReference type="AlphaFoldDB" id="A0A524RS68"/>
<gene>
    <name evidence="1" type="ORF">ERJ67_00530</name>
</gene>
<organism evidence="1 2">
    <name type="scientific">Aphanocapsa feldmannii 277cV</name>
    <dbReference type="NCBI Taxonomy" id="2507553"/>
    <lineage>
        <taxon>Bacteria</taxon>
        <taxon>Bacillati</taxon>
        <taxon>Cyanobacteriota</taxon>
        <taxon>Cyanophyceae</taxon>
        <taxon>Oscillatoriophycideae</taxon>
        <taxon>Chroococcales</taxon>
        <taxon>Microcystaceae</taxon>
        <taxon>Aphanocapsa</taxon>
    </lineage>
</organism>
<dbReference type="InterPro" id="IPR011990">
    <property type="entry name" value="TPR-like_helical_dom_sf"/>
</dbReference>